<dbReference type="GO" id="GO:0046872">
    <property type="term" value="F:metal ion binding"/>
    <property type="evidence" value="ECO:0007669"/>
    <property type="project" value="UniProtKB-KW"/>
</dbReference>
<dbReference type="PANTHER" id="PTHR42859:SF2">
    <property type="entry name" value="FERREDOXIN"/>
    <property type="match status" value="1"/>
</dbReference>
<keyword evidence="6 11" id="KW-0677">Repeat</keyword>
<dbReference type="Proteomes" id="UP000218023">
    <property type="component" value="Unassembled WGS sequence"/>
</dbReference>
<keyword evidence="10 11" id="KW-0003">3Fe-4S</keyword>
<evidence type="ECO:0000256" key="4">
    <source>
        <dbReference type="ARBA" id="ARBA00022485"/>
    </source>
</evidence>
<evidence type="ECO:0000256" key="8">
    <source>
        <dbReference type="ARBA" id="ARBA00023004"/>
    </source>
</evidence>
<evidence type="ECO:0000259" key="12">
    <source>
        <dbReference type="PROSITE" id="PS51379"/>
    </source>
</evidence>
<dbReference type="GO" id="GO:0051538">
    <property type="term" value="F:3 iron, 4 sulfur cluster binding"/>
    <property type="evidence" value="ECO:0007669"/>
    <property type="project" value="UniProtKB-KW"/>
</dbReference>
<comment type="function">
    <text evidence="11">Ferredoxins are iron-sulfur proteins that transfer electrons in a wide variety of metabolic reactions.</text>
</comment>
<dbReference type="PRINTS" id="PR00354">
    <property type="entry name" value="7FE8SFRDOXIN"/>
</dbReference>
<dbReference type="InterPro" id="IPR054829">
    <property type="entry name" value="FdxA"/>
</dbReference>
<organism evidence="13 14">
    <name type="scientific">Paracoccus salipaludis</name>
    <dbReference type="NCBI Taxonomy" id="2032623"/>
    <lineage>
        <taxon>Bacteria</taxon>
        <taxon>Pseudomonadati</taxon>
        <taxon>Pseudomonadota</taxon>
        <taxon>Alphaproteobacteria</taxon>
        <taxon>Rhodobacterales</taxon>
        <taxon>Paracoccaceae</taxon>
        <taxon>Paracoccus</taxon>
    </lineage>
</organism>
<comment type="cofactor">
    <cofactor evidence="2 11">
        <name>[4Fe-4S] cluster</name>
        <dbReference type="ChEBI" id="CHEBI:49883"/>
    </cofactor>
</comment>
<accession>A0A2A2GLX2</accession>
<dbReference type="OrthoDB" id="9803397at2"/>
<dbReference type="SUPFAM" id="SSF54862">
    <property type="entry name" value="4Fe-4S ferredoxins"/>
    <property type="match status" value="1"/>
</dbReference>
<keyword evidence="8 11" id="KW-0408">Iron</keyword>
<comment type="caution">
    <text evidence="13">The sequence shown here is derived from an EMBL/GenBank/DDBJ whole genome shotgun (WGS) entry which is preliminary data.</text>
</comment>
<dbReference type="InterPro" id="IPR017896">
    <property type="entry name" value="4Fe4S_Fe-S-bd"/>
</dbReference>
<keyword evidence="9 11" id="KW-0411">Iron-sulfur</keyword>
<dbReference type="NCBIfam" id="NF045490">
    <property type="entry name" value="FdxA_Protbact"/>
    <property type="match status" value="1"/>
</dbReference>
<protein>
    <recommendedName>
        <fullName evidence="11">Ferredoxin</fullName>
    </recommendedName>
</protein>
<gene>
    <name evidence="13" type="ORF">CK240_02975</name>
</gene>
<dbReference type="Gene3D" id="3.30.70.20">
    <property type="match status" value="1"/>
</dbReference>
<feature type="domain" description="4Fe-4S ferredoxin-type" evidence="12">
    <location>
        <begin position="31"/>
        <end position="60"/>
    </location>
</feature>
<dbReference type="EMBL" id="NSJZ01000002">
    <property type="protein sequence ID" value="PAU98170.1"/>
    <property type="molecule type" value="Genomic_DNA"/>
</dbReference>
<dbReference type="InterPro" id="IPR017900">
    <property type="entry name" value="4Fe4S_Fe_S_CS"/>
</dbReference>
<dbReference type="Pfam" id="PF11953">
    <property type="entry name" value="DUF3470"/>
    <property type="match status" value="1"/>
</dbReference>
<comment type="cofactor">
    <cofactor evidence="1 11">
        <name>[3Fe-4S] cluster</name>
        <dbReference type="ChEBI" id="CHEBI:21137"/>
    </cofactor>
</comment>
<evidence type="ECO:0000256" key="3">
    <source>
        <dbReference type="ARBA" id="ARBA00022448"/>
    </source>
</evidence>
<keyword evidence="3 11" id="KW-0813">Transport</keyword>
<dbReference type="InterPro" id="IPR000813">
    <property type="entry name" value="7Fe_ferredoxin"/>
</dbReference>
<proteinExistence type="predicted"/>
<dbReference type="PROSITE" id="PS00198">
    <property type="entry name" value="4FE4S_FER_1"/>
    <property type="match status" value="1"/>
</dbReference>
<sequence>MTYVVTDNCIMCKYTDCVEVCPVDCFYEGENTLAIHPDECIDCGVCEPECPADAIRPDTEPDMEAWVEFNRKYAEQWPVITRKKDPLPTATEMDGVAGKLEKYFSPTPGEGD</sequence>
<reference evidence="13 14" key="1">
    <citation type="submission" date="2017-09" db="EMBL/GenBank/DDBJ databases">
        <title>Paracoccus alkalisoli sp. nov., isolated from saline alkaline soil.</title>
        <authorList>
            <person name="Dong X."/>
            <person name="Zhang G."/>
        </authorList>
    </citation>
    <scope>NUCLEOTIDE SEQUENCE [LARGE SCALE GENOMIC DNA]</scope>
    <source>
        <strain evidence="13 14">WN007</strain>
    </source>
</reference>
<evidence type="ECO:0000256" key="1">
    <source>
        <dbReference type="ARBA" id="ARBA00001927"/>
    </source>
</evidence>
<dbReference type="PROSITE" id="PS51379">
    <property type="entry name" value="4FE4S_FER_2"/>
    <property type="match status" value="2"/>
</dbReference>
<evidence type="ECO:0000256" key="2">
    <source>
        <dbReference type="ARBA" id="ARBA00001966"/>
    </source>
</evidence>
<evidence type="ECO:0000313" key="13">
    <source>
        <dbReference type="EMBL" id="PAU98170.1"/>
    </source>
</evidence>
<keyword evidence="4 11" id="KW-0004">4Fe-4S</keyword>
<feature type="domain" description="4Fe-4S ferredoxin-type" evidence="12">
    <location>
        <begin position="1"/>
        <end position="30"/>
    </location>
</feature>
<evidence type="ECO:0000313" key="14">
    <source>
        <dbReference type="Proteomes" id="UP000218023"/>
    </source>
</evidence>
<dbReference type="InterPro" id="IPR022569">
    <property type="entry name" value="Fd_C"/>
</dbReference>
<keyword evidence="14" id="KW-1185">Reference proteome</keyword>
<dbReference type="AlphaFoldDB" id="A0A2A2GLX2"/>
<evidence type="ECO:0000256" key="5">
    <source>
        <dbReference type="ARBA" id="ARBA00022723"/>
    </source>
</evidence>
<keyword evidence="7 11" id="KW-0249">Electron transport</keyword>
<dbReference type="PANTHER" id="PTHR42859">
    <property type="entry name" value="OXIDOREDUCTASE"/>
    <property type="match status" value="1"/>
</dbReference>
<dbReference type="RefSeq" id="WP_095638855.1">
    <property type="nucleotide sequence ID" value="NZ_NSJZ01000002.1"/>
</dbReference>
<evidence type="ECO:0000256" key="6">
    <source>
        <dbReference type="ARBA" id="ARBA00022737"/>
    </source>
</evidence>
<name>A0A2A2GLX2_9RHOB</name>
<evidence type="ECO:0000256" key="7">
    <source>
        <dbReference type="ARBA" id="ARBA00022982"/>
    </source>
</evidence>
<evidence type="ECO:0000256" key="11">
    <source>
        <dbReference type="RuleBase" id="RU364098"/>
    </source>
</evidence>
<keyword evidence="5 11" id="KW-0479">Metal-binding</keyword>
<dbReference type="GO" id="GO:0009055">
    <property type="term" value="F:electron transfer activity"/>
    <property type="evidence" value="ECO:0007669"/>
    <property type="project" value="InterPro"/>
</dbReference>
<dbReference type="InterPro" id="IPR050294">
    <property type="entry name" value="RnfB_subfamily"/>
</dbReference>
<dbReference type="Pfam" id="PF00037">
    <property type="entry name" value="Fer4"/>
    <property type="match status" value="1"/>
</dbReference>
<dbReference type="GO" id="GO:0051539">
    <property type="term" value="F:4 iron, 4 sulfur cluster binding"/>
    <property type="evidence" value="ECO:0007669"/>
    <property type="project" value="UniProtKB-KW"/>
</dbReference>
<evidence type="ECO:0000256" key="10">
    <source>
        <dbReference type="ARBA" id="ARBA00023291"/>
    </source>
</evidence>
<evidence type="ECO:0000256" key="9">
    <source>
        <dbReference type="ARBA" id="ARBA00023014"/>
    </source>
</evidence>